<dbReference type="Gene3D" id="3.30.40.10">
    <property type="entry name" value="Zinc/RING finger domain, C3HC4 (zinc finger)"/>
    <property type="match status" value="1"/>
</dbReference>
<protein>
    <recommendedName>
        <fullName evidence="2">RING-type domain-containing protein</fullName>
    </recommendedName>
</protein>
<accession>A0A6C0LVK6</accession>
<dbReference type="InterPro" id="IPR013083">
    <property type="entry name" value="Znf_RING/FYVE/PHD"/>
</dbReference>
<evidence type="ECO:0008006" key="2">
    <source>
        <dbReference type="Google" id="ProtNLM"/>
    </source>
</evidence>
<evidence type="ECO:0000313" key="1">
    <source>
        <dbReference type="EMBL" id="QHU33594.1"/>
    </source>
</evidence>
<reference evidence="1" key="1">
    <citation type="journal article" date="2020" name="Nature">
        <title>Giant virus diversity and host interactions through global metagenomics.</title>
        <authorList>
            <person name="Schulz F."/>
            <person name="Roux S."/>
            <person name="Paez-Espino D."/>
            <person name="Jungbluth S."/>
            <person name="Walsh D.A."/>
            <person name="Denef V.J."/>
            <person name="McMahon K.D."/>
            <person name="Konstantinidis K.T."/>
            <person name="Eloe-Fadrosh E.A."/>
            <person name="Kyrpides N.C."/>
            <person name="Woyke T."/>
        </authorList>
    </citation>
    <scope>NUCLEOTIDE SEQUENCE</scope>
    <source>
        <strain evidence="1">GVMAG-S-1016704-121</strain>
    </source>
</reference>
<proteinExistence type="predicted"/>
<name>A0A6C0LVK6_9ZZZZ</name>
<dbReference type="AlphaFoldDB" id="A0A6C0LVK6"/>
<sequence>MYSHKTTLPVVHAIPIINPRKRSAIMNEFLTETEELPLHKRKKAKDALQQIFNQLDREFYDQRNDFIAKTEELNEKMNAFQTTADICMETEKQLTHENEKLTEEITTLNKIIQETPSLKCSVCMEDLHSLIRDGIEMISCESNHIFCAECLNAKTEGSIINAPANGVLRCDHDKCKHNLCDHFNFNTIVSTSTRRKFENACMEARVRKEVEENNTQVANGIVPGAFVCKRPCCGKPMPINFNGCMSFDCPDCNACFCGLCMKVFKPKGNNLAENNVLFRCHEHVSTCKHNVQAKNEDGVASYYINEQAQTNVTRALWQKYFLTQRMLIDHNPATVRKLLGLKPSIQKMTAFCASLGLPIGPYGFVGTLGEDRHIVPANEVIILD</sequence>
<dbReference type="EMBL" id="MN740559">
    <property type="protein sequence ID" value="QHU33594.1"/>
    <property type="molecule type" value="Genomic_DNA"/>
</dbReference>
<organism evidence="1">
    <name type="scientific">viral metagenome</name>
    <dbReference type="NCBI Taxonomy" id="1070528"/>
    <lineage>
        <taxon>unclassified sequences</taxon>
        <taxon>metagenomes</taxon>
        <taxon>organismal metagenomes</taxon>
    </lineage>
</organism>